<reference evidence="2 3" key="1">
    <citation type="submission" date="2020-04" db="EMBL/GenBank/DDBJ databases">
        <title>Thermobifida alba genome sequencing and assembly.</title>
        <authorList>
            <person name="Luzics S."/>
            <person name="Horvath B."/>
            <person name="Nagy I."/>
            <person name="Toth A."/>
            <person name="Nagy I."/>
            <person name="Kukolya J."/>
        </authorList>
    </citation>
    <scope>NUCLEOTIDE SEQUENCE [LARGE SCALE GENOMIC DNA]</scope>
    <source>
        <strain evidence="2 3">DSM 43795</strain>
    </source>
</reference>
<name>A0ABY4L169_THEAE</name>
<feature type="compositionally biased region" description="Basic residues" evidence="1">
    <location>
        <begin position="94"/>
        <end position="105"/>
    </location>
</feature>
<evidence type="ECO:0000256" key="1">
    <source>
        <dbReference type="SAM" id="MobiDB-lite"/>
    </source>
</evidence>
<gene>
    <name evidence="2" type="ORF">FOF52_03985</name>
</gene>
<sequence>MRGPALASANAAVGFDAHGAEALGPLLAAALFPLVGIRGALAVAALCFLCSAVWLPPLPAGGGQRAFRPWAGARDGPGVLRRAPGTGGGAGVRRGGRLQRNRRRGATLPTAEPLGADGSAVGLLLGTVGIGLAAGDAWPPRSGRSVAPVVLLLAGVAVSSPAPC</sequence>
<dbReference type="Proteomes" id="UP000832041">
    <property type="component" value="Chromosome"/>
</dbReference>
<proteinExistence type="predicted"/>
<feature type="region of interest" description="Disordered" evidence="1">
    <location>
        <begin position="79"/>
        <end position="113"/>
    </location>
</feature>
<evidence type="ECO:0000313" key="2">
    <source>
        <dbReference type="EMBL" id="UPT20228.1"/>
    </source>
</evidence>
<accession>A0ABY4L169</accession>
<protein>
    <submittedName>
        <fullName evidence="2">Uncharacterized protein</fullName>
    </submittedName>
</protein>
<dbReference type="EMBL" id="CP051627">
    <property type="protein sequence ID" value="UPT20228.1"/>
    <property type="molecule type" value="Genomic_DNA"/>
</dbReference>
<organism evidence="2 3">
    <name type="scientific">Thermobifida alba</name>
    <name type="common">Thermomonospora alba</name>
    <dbReference type="NCBI Taxonomy" id="53522"/>
    <lineage>
        <taxon>Bacteria</taxon>
        <taxon>Bacillati</taxon>
        <taxon>Actinomycetota</taxon>
        <taxon>Actinomycetes</taxon>
        <taxon>Streptosporangiales</taxon>
        <taxon>Nocardiopsidaceae</taxon>
        <taxon>Thermobifida</taxon>
    </lineage>
</organism>
<evidence type="ECO:0000313" key="3">
    <source>
        <dbReference type="Proteomes" id="UP000832041"/>
    </source>
</evidence>
<dbReference type="RefSeq" id="WP_248592478.1">
    <property type="nucleotide sequence ID" value="NZ_BAABEB010000012.1"/>
</dbReference>
<keyword evidence="3" id="KW-1185">Reference proteome</keyword>